<organism evidence="1 2">
    <name type="scientific">Rhododendron molle</name>
    <name type="common">Chinese azalea</name>
    <name type="synonym">Azalea mollis</name>
    <dbReference type="NCBI Taxonomy" id="49168"/>
    <lineage>
        <taxon>Eukaryota</taxon>
        <taxon>Viridiplantae</taxon>
        <taxon>Streptophyta</taxon>
        <taxon>Embryophyta</taxon>
        <taxon>Tracheophyta</taxon>
        <taxon>Spermatophyta</taxon>
        <taxon>Magnoliopsida</taxon>
        <taxon>eudicotyledons</taxon>
        <taxon>Gunneridae</taxon>
        <taxon>Pentapetalae</taxon>
        <taxon>asterids</taxon>
        <taxon>Ericales</taxon>
        <taxon>Ericaceae</taxon>
        <taxon>Ericoideae</taxon>
        <taxon>Rhodoreae</taxon>
        <taxon>Rhododendron</taxon>
    </lineage>
</organism>
<dbReference type="Proteomes" id="UP001062846">
    <property type="component" value="Chromosome 11"/>
</dbReference>
<dbReference type="EMBL" id="CM046398">
    <property type="protein sequence ID" value="KAI8530320.1"/>
    <property type="molecule type" value="Genomic_DNA"/>
</dbReference>
<proteinExistence type="predicted"/>
<protein>
    <submittedName>
        <fullName evidence="1">Uncharacterized protein</fullName>
    </submittedName>
</protein>
<gene>
    <name evidence="1" type="ORF">RHMOL_Rhmol11G0048000</name>
</gene>
<accession>A0ACC0LNN5</accession>
<comment type="caution">
    <text evidence="1">The sequence shown here is derived from an EMBL/GenBank/DDBJ whole genome shotgun (WGS) entry which is preliminary data.</text>
</comment>
<reference evidence="1" key="1">
    <citation type="submission" date="2022-02" db="EMBL/GenBank/DDBJ databases">
        <title>Plant Genome Project.</title>
        <authorList>
            <person name="Zhang R.-G."/>
        </authorList>
    </citation>
    <scope>NUCLEOTIDE SEQUENCE</scope>
    <source>
        <strain evidence="1">AT1</strain>
    </source>
</reference>
<evidence type="ECO:0000313" key="2">
    <source>
        <dbReference type="Proteomes" id="UP001062846"/>
    </source>
</evidence>
<sequence length="197" mass="22453">MHISPKILVLFAACFSSYSFNLFVCHLYVVLPKMLKVRRNFVKPRCNSQRLTKYEMDRQRNIEQNSAVLSALGLKTMSKPLFGSQKLTTYEMDRQRNIERNSAVLSALGLKTMSKALFGSNLTTKKKTIKEGKSKMNCCNDDEEYQSCEDEEGMSFQENVASSKFQANKEMCLCKIFGLTHQTMVILTVLIVGKIYA</sequence>
<evidence type="ECO:0000313" key="1">
    <source>
        <dbReference type="EMBL" id="KAI8530320.1"/>
    </source>
</evidence>
<name>A0ACC0LNN5_RHOML</name>
<keyword evidence="2" id="KW-1185">Reference proteome</keyword>